<comment type="caution">
    <text evidence="1">The sequence shown here is derived from an EMBL/GenBank/DDBJ whole genome shotgun (WGS) entry which is preliminary data.</text>
</comment>
<evidence type="ECO:0000313" key="1">
    <source>
        <dbReference type="EMBL" id="MEQ2365472.1"/>
    </source>
</evidence>
<sequence length="121" mass="14141">MQAQQMQEKGRMLYASNLDEVKQILQEHELSFAAIDYFHGRSEETSYLNAGDVHSEGKKCWEVLQQYEPELPVFIWETDNYQYNREEVLSFLGKGAEDILHISFSDRNACEATLDQFQVQL</sequence>
<protein>
    <submittedName>
        <fullName evidence="1">Uncharacterized protein</fullName>
    </submittedName>
</protein>
<dbReference type="Proteomes" id="UP001469749">
    <property type="component" value="Unassembled WGS sequence"/>
</dbReference>
<dbReference type="EMBL" id="JBBMEK010000121">
    <property type="protein sequence ID" value="MEQ2365472.1"/>
    <property type="molecule type" value="Genomic_DNA"/>
</dbReference>
<reference evidence="1 2" key="1">
    <citation type="submission" date="2024-03" db="EMBL/GenBank/DDBJ databases">
        <title>Human intestinal bacterial collection.</title>
        <authorList>
            <person name="Pauvert C."/>
            <person name="Hitch T.C.A."/>
            <person name="Clavel T."/>
        </authorList>
    </citation>
    <scope>NUCLEOTIDE SEQUENCE [LARGE SCALE GENOMIC DNA]</scope>
    <source>
        <strain evidence="1 2">CLA-AA-H190</strain>
    </source>
</reference>
<name>A0ABV1B7K6_9FIRM</name>
<keyword evidence="2" id="KW-1185">Reference proteome</keyword>
<organism evidence="1 2">
    <name type="scientific">Coprococcus intestinihominis</name>
    <dbReference type="NCBI Taxonomy" id="3133154"/>
    <lineage>
        <taxon>Bacteria</taxon>
        <taxon>Bacillati</taxon>
        <taxon>Bacillota</taxon>
        <taxon>Clostridia</taxon>
        <taxon>Lachnospirales</taxon>
        <taxon>Lachnospiraceae</taxon>
        <taxon>Coprococcus</taxon>
    </lineage>
</organism>
<proteinExistence type="predicted"/>
<gene>
    <name evidence="1" type="ORF">WMO25_10225</name>
</gene>
<accession>A0ABV1B7K6</accession>
<evidence type="ECO:0000313" key="2">
    <source>
        <dbReference type="Proteomes" id="UP001469749"/>
    </source>
</evidence>